<evidence type="ECO:0000313" key="5">
    <source>
        <dbReference type="EMBL" id="SHM99038.1"/>
    </source>
</evidence>
<gene>
    <name evidence="5" type="ORF">SAMN05444272_3724</name>
</gene>
<dbReference type="RefSeq" id="WP_139251197.1">
    <property type="nucleotide sequence ID" value="NZ_FRBW01000004.1"/>
</dbReference>
<dbReference type="InterPro" id="IPR011725">
    <property type="entry name" value="PQQ_synth_PqqA"/>
</dbReference>
<organism evidence="5 6">
    <name type="scientific">Roseibium suaedae</name>
    <dbReference type="NCBI Taxonomy" id="735517"/>
    <lineage>
        <taxon>Bacteria</taxon>
        <taxon>Pseudomonadati</taxon>
        <taxon>Pseudomonadota</taxon>
        <taxon>Alphaproteobacteria</taxon>
        <taxon>Hyphomicrobiales</taxon>
        <taxon>Stappiaceae</taxon>
        <taxon>Roseibium</taxon>
    </lineage>
</organism>
<reference evidence="5 6" key="1">
    <citation type="submission" date="2016-11" db="EMBL/GenBank/DDBJ databases">
        <authorList>
            <person name="Jaros S."/>
            <person name="Januszkiewicz K."/>
            <person name="Wedrychowicz H."/>
        </authorList>
    </citation>
    <scope>NUCLEOTIDE SEQUENCE [LARGE SCALE GENOMIC DNA]</scope>
    <source>
        <strain evidence="5 6">DSM 22153</strain>
    </source>
</reference>
<accession>A0A1M7N682</accession>
<dbReference type="EMBL" id="FRBW01000004">
    <property type="protein sequence ID" value="SHM99038.1"/>
    <property type="molecule type" value="Genomic_DNA"/>
</dbReference>
<dbReference type="UniPathway" id="UPA00539"/>
<keyword evidence="4" id="KW-0884">PQQ biosynthesis</keyword>
<name>A0A1M7N682_9HYPH</name>
<comment type="pathway">
    <text evidence="1">Cofactor biosynthesis; pyrroloquinoline quinone biosynthesis.</text>
</comment>
<evidence type="ECO:0000256" key="4">
    <source>
        <dbReference type="ARBA" id="ARBA00022905"/>
    </source>
</evidence>
<dbReference type="OrthoDB" id="7873810at2"/>
<proteinExistence type="inferred from homology"/>
<sequence>MKTWKKPAMTAVEAGFEITRYMPAEIGTCGRKK</sequence>
<evidence type="ECO:0000313" key="6">
    <source>
        <dbReference type="Proteomes" id="UP000186002"/>
    </source>
</evidence>
<dbReference type="Proteomes" id="UP000186002">
    <property type="component" value="Unassembled WGS sequence"/>
</dbReference>
<comment type="similarity">
    <text evidence="2">Belongs to the PqqA family.</text>
</comment>
<evidence type="ECO:0000256" key="2">
    <source>
        <dbReference type="ARBA" id="ARBA00009325"/>
    </source>
</evidence>
<dbReference type="GO" id="GO:0018189">
    <property type="term" value="P:pyrroloquinoline quinone biosynthetic process"/>
    <property type="evidence" value="ECO:0007669"/>
    <property type="project" value="UniProtKB-UniPathway"/>
</dbReference>
<evidence type="ECO:0000256" key="3">
    <source>
        <dbReference type="ARBA" id="ARBA00015086"/>
    </source>
</evidence>
<protein>
    <recommendedName>
        <fullName evidence="3">Coenzyme PQQ synthesis protein A</fullName>
    </recommendedName>
</protein>
<dbReference type="NCBIfam" id="TIGR02107">
    <property type="entry name" value="PQQ_syn_pqqA"/>
    <property type="match status" value="1"/>
</dbReference>
<dbReference type="AlphaFoldDB" id="A0A1M7N682"/>
<keyword evidence="6" id="KW-1185">Reference proteome</keyword>
<dbReference type="STRING" id="735517.SAMN05444272_3724"/>
<evidence type="ECO:0000256" key="1">
    <source>
        <dbReference type="ARBA" id="ARBA00004886"/>
    </source>
</evidence>